<reference evidence="2 3" key="1">
    <citation type="submission" date="2017-05" db="EMBL/GenBank/DDBJ databases">
        <authorList>
            <person name="Varghese N."/>
            <person name="Submissions S."/>
        </authorList>
    </citation>
    <scope>NUCLEOTIDE SEQUENCE [LARGE SCALE GENOMIC DNA]</scope>
    <source>
        <strain evidence="2 3">CGMCC 1.7287</strain>
    </source>
</reference>
<accession>A0ABY1S2Y7</accession>
<evidence type="ECO:0000313" key="3">
    <source>
        <dbReference type="Proteomes" id="UP001159257"/>
    </source>
</evidence>
<proteinExistence type="predicted"/>
<evidence type="ECO:0000313" key="2">
    <source>
        <dbReference type="EMBL" id="SMR77560.1"/>
    </source>
</evidence>
<sequence>MKSNSRSNLVFGVIPSELLQNPWEFIRCCRRGVPGHWVRLVIDTTGQQALIAYALGVPPTQCEVLLNTPHLNLSDSEQFLDTVRLLQKVTDVWESEQRAQEWLHQPITALGGSKPGDLFDTFTGRQLVSRVLDAIEMGEFS</sequence>
<gene>
    <name evidence="2" type="ORF">SAMN04487964_11451</name>
</gene>
<keyword evidence="3" id="KW-1185">Reference proteome</keyword>
<dbReference type="InterPro" id="IPR024467">
    <property type="entry name" value="Xre/MbcA/ParS-like_toxin-bd"/>
</dbReference>
<name>A0ABY1S2Y7_9GAMM</name>
<comment type="caution">
    <text evidence="2">The sequence shown here is derived from an EMBL/GenBank/DDBJ whole genome shotgun (WGS) entry which is preliminary data.</text>
</comment>
<dbReference type="EMBL" id="FXWV01000014">
    <property type="protein sequence ID" value="SMR77560.1"/>
    <property type="molecule type" value="Genomic_DNA"/>
</dbReference>
<dbReference type="Pfam" id="PF09722">
    <property type="entry name" value="Xre_MbcA_ParS_C"/>
    <property type="match status" value="1"/>
</dbReference>
<evidence type="ECO:0000259" key="1">
    <source>
        <dbReference type="Pfam" id="PF09722"/>
    </source>
</evidence>
<dbReference type="RefSeq" id="WP_239040436.1">
    <property type="nucleotide sequence ID" value="NZ_BAAAEY010000013.1"/>
</dbReference>
<organism evidence="2 3">
    <name type="scientific">Marinobacterium sediminicola</name>
    <dbReference type="NCBI Taxonomy" id="518898"/>
    <lineage>
        <taxon>Bacteria</taxon>
        <taxon>Pseudomonadati</taxon>
        <taxon>Pseudomonadota</taxon>
        <taxon>Gammaproteobacteria</taxon>
        <taxon>Oceanospirillales</taxon>
        <taxon>Oceanospirillaceae</taxon>
        <taxon>Marinobacterium</taxon>
    </lineage>
</organism>
<dbReference type="Proteomes" id="UP001159257">
    <property type="component" value="Unassembled WGS sequence"/>
</dbReference>
<protein>
    <submittedName>
        <fullName evidence="2">Toxin-antitoxin system antitoxin component, TIGR02293 family</fullName>
    </submittedName>
</protein>
<feature type="domain" description="Antitoxin Xre/MbcA/ParS-like toxin-binding" evidence="1">
    <location>
        <begin position="90"/>
        <end position="138"/>
    </location>
</feature>